<keyword evidence="2" id="KW-0547">Nucleotide-binding</keyword>
<keyword evidence="4" id="KW-0175">Coiled coil</keyword>
<dbReference type="SMART" id="SM00242">
    <property type="entry name" value="MYSc"/>
    <property type="match status" value="1"/>
</dbReference>
<dbReference type="GO" id="GO:0000146">
    <property type="term" value="F:microfilament motor activity"/>
    <property type="evidence" value="ECO:0007669"/>
    <property type="project" value="TreeGrafter"/>
</dbReference>
<dbReference type="GO" id="GO:0007015">
    <property type="term" value="P:actin filament organization"/>
    <property type="evidence" value="ECO:0007669"/>
    <property type="project" value="TreeGrafter"/>
</dbReference>
<evidence type="ECO:0000256" key="5">
    <source>
        <dbReference type="ARBA" id="ARBA00023123"/>
    </source>
</evidence>
<dbReference type="AlphaFoldDB" id="A0A0N4YUC8"/>
<name>A0A0N4YUC8_NIPBR</name>
<feature type="region of interest" description="Actin-binding" evidence="8">
    <location>
        <begin position="252"/>
        <end position="274"/>
    </location>
</feature>
<dbReference type="GO" id="GO:0016459">
    <property type="term" value="C:myosin complex"/>
    <property type="evidence" value="ECO:0007669"/>
    <property type="project" value="UniProtKB-KW"/>
</dbReference>
<dbReference type="GO" id="GO:0016020">
    <property type="term" value="C:membrane"/>
    <property type="evidence" value="ECO:0007669"/>
    <property type="project" value="TreeGrafter"/>
</dbReference>
<dbReference type="PANTHER" id="PTHR13140">
    <property type="entry name" value="MYOSIN"/>
    <property type="match status" value="1"/>
</dbReference>
<evidence type="ECO:0000256" key="8">
    <source>
        <dbReference type="PROSITE-ProRule" id="PRU00782"/>
    </source>
</evidence>
<dbReference type="Gene3D" id="3.40.850.10">
    <property type="entry name" value="Kinesin motor domain"/>
    <property type="match status" value="1"/>
</dbReference>
<reference evidence="10 11" key="2">
    <citation type="submission" date="2018-11" db="EMBL/GenBank/DDBJ databases">
        <authorList>
            <consortium name="Pathogen Informatics"/>
        </authorList>
    </citation>
    <scope>NUCLEOTIDE SEQUENCE [LARGE SCALE GENOMIC DNA]</scope>
</reference>
<feature type="domain" description="Myosin motor" evidence="9">
    <location>
        <begin position="1"/>
        <end position="291"/>
    </location>
</feature>
<organism evidence="12">
    <name type="scientific">Nippostrongylus brasiliensis</name>
    <name type="common">Rat hookworm</name>
    <dbReference type="NCBI Taxonomy" id="27835"/>
    <lineage>
        <taxon>Eukaryota</taxon>
        <taxon>Metazoa</taxon>
        <taxon>Ecdysozoa</taxon>
        <taxon>Nematoda</taxon>
        <taxon>Chromadorea</taxon>
        <taxon>Rhabditida</taxon>
        <taxon>Rhabditina</taxon>
        <taxon>Rhabditomorpha</taxon>
        <taxon>Strongyloidea</taxon>
        <taxon>Heligmosomidae</taxon>
        <taxon>Nippostrongylus</taxon>
    </lineage>
</organism>
<gene>
    <name evidence="10" type="ORF">NBR_LOCUS20851</name>
</gene>
<evidence type="ECO:0000256" key="4">
    <source>
        <dbReference type="ARBA" id="ARBA00023054"/>
    </source>
</evidence>
<evidence type="ECO:0000256" key="6">
    <source>
        <dbReference type="ARBA" id="ARBA00023175"/>
    </source>
</evidence>
<dbReference type="PANTHER" id="PTHR13140:SF857">
    <property type="entry name" value="MYOSIN-11"/>
    <property type="match status" value="1"/>
</dbReference>
<evidence type="ECO:0000313" key="11">
    <source>
        <dbReference type="Proteomes" id="UP000271162"/>
    </source>
</evidence>
<evidence type="ECO:0000313" key="12">
    <source>
        <dbReference type="WBParaSite" id="NBR_0002085001-mRNA-1"/>
    </source>
</evidence>
<dbReference type="GO" id="GO:0051015">
    <property type="term" value="F:actin filament binding"/>
    <property type="evidence" value="ECO:0007669"/>
    <property type="project" value="TreeGrafter"/>
</dbReference>
<keyword evidence="11" id="KW-1185">Reference proteome</keyword>
<dbReference type="EMBL" id="UYSL01025594">
    <property type="protein sequence ID" value="VDL84589.1"/>
    <property type="molecule type" value="Genomic_DNA"/>
</dbReference>
<evidence type="ECO:0000256" key="1">
    <source>
        <dbReference type="ARBA" id="ARBA00008314"/>
    </source>
</evidence>
<dbReference type="Proteomes" id="UP000271162">
    <property type="component" value="Unassembled WGS sequence"/>
</dbReference>
<keyword evidence="7 8" id="KW-0009">Actin-binding</keyword>
<accession>A0A0N4YUC8</accession>
<dbReference type="InterPro" id="IPR001609">
    <property type="entry name" value="Myosin_head_motor_dom-like"/>
</dbReference>
<dbReference type="OMA" id="CCISSER"/>
<reference evidence="12" key="1">
    <citation type="submission" date="2017-02" db="UniProtKB">
        <authorList>
            <consortium name="WormBaseParasite"/>
        </authorList>
    </citation>
    <scope>IDENTIFICATION</scope>
</reference>
<dbReference type="STRING" id="27835.A0A0N4YUC8"/>
<keyword evidence="6" id="KW-0505">Motor protein</keyword>
<proteinExistence type="inferred from homology"/>
<evidence type="ECO:0000256" key="2">
    <source>
        <dbReference type="ARBA" id="ARBA00022741"/>
    </source>
</evidence>
<dbReference type="PRINTS" id="PR00193">
    <property type="entry name" value="MYOSINHEAVY"/>
</dbReference>
<dbReference type="PROSITE" id="PS51456">
    <property type="entry name" value="MYOSIN_MOTOR"/>
    <property type="match status" value="1"/>
</dbReference>
<dbReference type="SUPFAM" id="SSF52540">
    <property type="entry name" value="P-loop containing nucleoside triphosphate hydrolases"/>
    <property type="match status" value="1"/>
</dbReference>
<dbReference type="InterPro" id="IPR036961">
    <property type="entry name" value="Kinesin_motor_dom_sf"/>
</dbReference>
<dbReference type="GO" id="GO:0005737">
    <property type="term" value="C:cytoplasm"/>
    <property type="evidence" value="ECO:0007669"/>
    <property type="project" value="TreeGrafter"/>
</dbReference>
<dbReference type="GO" id="GO:0005524">
    <property type="term" value="F:ATP binding"/>
    <property type="evidence" value="ECO:0007669"/>
    <property type="project" value="UniProtKB-KW"/>
</dbReference>
<dbReference type="Gene3D" id="1.20.58.530">
    <property type="match status" value="1"/>
</dbReference>
<dbReference type="Pfam" id="PF00063">
    <property type="entry name" value="Myosin_head"/>
    <property type="match status" value="1"/>
</dbReference>
<dbReference type="InterPro" id="IPR027417">
    <property type="entry name" value="P-loop_NTPase"/>
</dbReference>
<comment type="similarity">
    <text evidence="1 8">Belongs to the TRAFAC class myosin-kinesin ATPase superfamily. Myosin family.</text>
</comment>
<protein>
    <submittedName>
        <fullName evidence="12">Myosin motor domain-containing protein</fullName>
    </submittedName>
</protein>
<comment type="caution">
    <text evidence="8">Lacks conserved residue(s) required for the propagation of feature annotation.</text>
</comment>
<evidence type="ECO:0000313" key="10">
    <source>
        <dbReference type="EMBL" id="VDL84589.1"/>
    </source>
</evidence>
<evidence type="ECO:0000256" key="7">
    <source>
        <dbReference type="ARBA" id="ARBA00023203"/>
    </source>
</evidence>
<evidence type="ECO:0000256" key="3">
    <source>
        <dbReference type="ARBA" id="ARBA00022840"/>
    </source>
</evidence>
<evidence type="ECO:0000259" key="9">
    <source>
        <dbReference type="PROSITE" id="PS51456"/>
    </source>
</evidence>
<keyword evidence="5 8" id="KW-0518">Myosin</keyword>
<keyword evidence="3" id="KW-0067">ATP-binding</keyword>
<dbReference type="WBParaSite" id="NBR_0002085001-mRNA-1">
    <property type="protein sequence ID" value="NBR_0002085001-mRNA-1"/>
    <property type="gene ID" value="NBR_0002085001"/>
</dbReference>
<dbReference type="Gene3D" id="1.20.120.720">
    <property type="entry name" value="Myosin VI head, motor domain, U50 subdomain"/>
    <property type="match status" value="1"/>
</dbReference>
<sequence>MQKSVYSAAALAKVLYDRLFKWLLEKCNRKIGANTNMMSESVLNSFIGVLDIAGFEIVQKNSFEQLCINYTNEKLQAFFNHFMFVREQSEYLEEGIRWTQADFALDLQPTIDLIEKPLGLLSLLEEECVVPNGSDQSLLQKLCTSLEKYPQFRKAKQSQRCTIVRHFTIKHYAGSVDYNIDSWVEKNRDVVENAVLEVMGEATKPLTKSLFPPGATFNSICCISSEREEISSTVSPRPSRVITRAATSCNQLGSLLETLSSSSAHFIRCVVPNYDRVPNKIDGPLVLNQLR</sequence>